<feature type="domain" description="Histidine kinase" evidence="20">
    <location>
        <begin position="353"/>
        <end position="438"/>
    </location>
</feature>
<dbReference type="Gene3D" id="3.30.565.10">
    <property type="entry name" value="Histidine kinase-like ATPase, C-terminal domain"/>
    <property type="match status" value="1"/>
</dbReference>
<evidence type="ECO:0000256" key="17">
    <source>
        <dbReference type="ARBA" id="ARBA00024827"/>
    </source>
</evidence>
<dbReference type="InterPro" id="IPR050482">
    <property type="entry name" value="Sensor_HK_TwoCompSys"/>
</dbReference>
<reference evidence="21" key="1">
    <citation type="submission" date="2019-12" db="EMBL/GenBank/DDBJ databases">
        <title>High-Quality draft genome sequences of three cyanobacteria isolated from the limestone walls of the Old Cathedral of Coimbra.</title>
        <authorList>
            <person name="Tiago I."/>
            <person name="Soares F."/>
            <person name="Portugal A."/>
        </authorList>
    </citation>
    <scope>NUCLEOTIDE SEQUENCE [LARGE SCALE GENOMIC DNA]</scope>
    <source>
        <strain evidence="21">C</strain>
    </source>
</reference>
<evidence type="ECO:0000256" key="7">
    <source>
        <dbReference type="ARBA" id="ARBA00022490"/>
    </source>
</evidence>
<evidence type="ECO:0000313" key="21">
    <source>
        <dbReference type="EMBL" id="NCJ05224.1"/>
    </source>
</evidence>
<dbReference type="PROSITE" id="PS50109">
    <property type="entry name" value="HIS_KIN"/>
    <property type="match status" value="1"/>
</dbReference>
<evidence type="ECO:0000256" key="4">
    <source>
        <dbReference type="ARBA" id="ARBA00012438"/>
    </source>
</evidence>
<evidence type="ECO:0000256" key="14">
    <source>
        <dbReference type="ARBA" id="ARBA00023004"/>
    </source>
</evidence>
<dbReference type="Pfam" id="PF02518">
    <property type="entry name" value="HATPase_c"/>
    <property type="match status" value="1"/>
</dbReference>
<proteinExistence type="predicted"/>
<evidence type="ECO:0000256" key="1">
    <source>
        <dbReference type="ARBA" id="ARBA00000085"/>
    </source>
</evidence>
<dbReference type="Proteomes" id="UP000607397">
    <property type="component" value="Unassembled WGS sequence"/>
</dbReference>
<dbReference type="InterPro" id="IPR005467">
    <property type="entry name" value="His_kinase_dom"/>
</dbReference>
<feature type="transmembrane region" description="Helical" evidence="19">
    <location>
        <begin position="27"/>
        <end position="46"/>
    </location>
</feature>
<name>A0A8K2ACD6_9CYAN</name>
<feature type="transmembrane region" description="Helical" evidence="19">
    <location>
        <begin position="118"/>
        <end position="135"/>
    </location>
</feature>
<dbReference type="GO" id="GO:0005524">
    <property type="term" value="F:ATP binding"/>
    <property type="evidence" value="ECO:0007669"/>
    <property type="project" value="UniProtKB-KW"/>
</dbReference>
<sequence length="441" mass="49066">MPHPQHSASSREAALGWVRHPKHPFRLLLYLEWILLGIAVLSTFSAPWTGGRRRPWMVDTGWIEPWPAGVFLGIGLFAAMGLRLPWRQGRWQQVAYTALGFGLSGWVGLLSGRNSNSFSALLLIVVIRGCLLFPWRGRLLVAGLAYGSFLLRLALGIRRIYEVGQRIGPPAPMRRLSTEQVQTLVLNLSLNSALLFGLVLIFVVLMVGALLTERQSRDRLAVAHDRLRRYALLIEDQATLQERNRIAREIHDSVGHALTAQSIQLENVALWLSQNLAQATHHLQTARQLGKDALQNVRQSVATLRAHPLQQRSLTDALRQVIQEFEGTTAIPVTVQLSLDTQQPLEQATACYRITQEALTNIAKHSHATQVSLSLAEYESEIQLNIKDNGSGFNLDQNTTGFGLQSMRERAEALGGTFKLFSQPEQGCSVQVTLPRSHLSS</sequence>
<keyword evidence="11" id="KW-0547">Nucleotide-binding</keyword>
<comment type="function">
    <text evidence="17">Member of the two-component regulatory system NreB/NreC involved in the control of dissimilatory nitrate/nitrite reduction in response to oxygen. NreB functions as a direct oxygen sensor histidine kinase which is autophosphorylated, in the absence of oxygen, probably at the conserved histidine residue, and transfers its phosphate group probably to a conserved aspartate residue of NreC. NreB/NreC activates the expression of the nitrate (narGHJI) and nitrite (nir) reductase operons, as well as the putative nitrate transporter gene narT.</text>
</comment>
<keyword evidence="19" id="KW-0812">Transmembrane</keyword>
<comment type="subcellular location">
    <subcellularLocation>
        <location evidence="3">Cytoplasm</location>
    </subcellularLocation>
</comment>
<dbReference type="PANTHER" id="PTHR24421:SF10">
    <property type="entry name" value="NITRATE_NITRITE SENSOR PROTEIN NARQ"/>
    <property type="match status" value="1"/>
</dbReference>
<evidence type="ECO:0000256" key="13">
    <source>
        <dbReference type="ARBA" id="ARBA00022840"/>
    </source>
</evidence>
<keyword evidence="9" id="KW-0808">Transferase</keyword>
<evidence type="ECO:0000313" key="22">
    <source>
        <dbReference type="Proteomes" id="UP000607397"/>
    </source>
</evidence>
<evidence type="ECO:0000259" key="20">
    <source>
        <dbReference type="PROSITE" id="PS50109"/>
    </source>
</evidence>
<comment type="caution">
    <text evidence="21">The sequence shown here is derived from an EMBL/GenBank/DDBJ whole genome shotgun (WGS) entry which is preliminary data.</text>
</comment>
<feature type="transmembrane region" description="Helical" evidence="19">
    <location>
        <begin position="94"/>
        <end position="112"/>
    </location>
</feature>
<dbReference type="InterPro" id="IPR004358">
    <property type="entry name" value="Sig_transdc_His_kin-like_C"/>
</dbReference>
<protein>
    <recommendedName>
        <fullName evidence="5">Oxygen sensor histidine kinase NreB</fullName>
        <ecNumber evidence="4">2.7.13.3</ecNumber>
    </recommendedName>
    <alternativeName>
        <fullName evidence="18">Nitrogen regulation protein B</fullName>
    </alternativeName>
</protein>
<dbReference type="SMART" id="SM00387">
    <property type="entry name" value="HATPase_c"/>
    <property type="match status" value="1"/>
</dbReference>
<accession>A0A8K2ACD6</accession>
<keyword evidence="13" id="KW-0067">ATP-binding</keyword>
<evidence type="ECO:0000256" key="10">
    <source>
        <dbReference type="ARBA" id="ARBA00022723"/>
    </source>
</evidence>
<dbReference type="Pfam" id="PF07730">
    <property type="entry name" value="HisKA_3"/>
    <property type="match status" value="1"/>
</dbReference>
<keyword evidence="15" id="KW-0902">Two-component regulatory system</keyword>
<dbReference type="AlphaFoldDB" id="A0A8K2ACD6"/>
<dbReference type="PANTHER" id="PTHR24421">
    <property type="entry name" value="NITRATE/NITRITE SENSOR PROTEIN NARX-RELATED"/>
    <property type="match status" value="1"/>
</dbReference>
<evidence type="ECO:0000256" key="11">
    <source>
        <dbReference type="ARBA" id="ARBA00022741"/>
    </source>
</evidence>
<evidence type="ECO:0000256" key="15">
    <source>
        <dbReference type="ARBA" id="ARBA00023012"/>
    </source>
</evidence>
<organism evidence="21 22">
    <name type="scientific">Petrachloros mirabilis ULC683</name>
    <dbReference type="NCBI Taxonomy" id="2781853"/>
    <lineage>
        <taxon>Bacteria</taxon>
        <taxon>Bacillati</taxon>
        <taxon>Cyanobacteriota</taxon>
        <taxon>Cyanophyceae</taxon>
        <taxon>Synechococcales</taxon>
        <taxon>Petrachlorosaceae</taxon>
        <taxon>Petrachloros</taxon>
        <taxon>Petrachloros mirabilis</taxon>
    </lineage>
</organism>
<dbReference type="GO" id="GO:0051539">
    <property type="term" value="F:4 iron, 4 sulfur cluster binding"/>
    <property type="evidence" value="ECO:0007669"/>
    <property type="project" value="UniProtKB-KW"/>
</dbReference>
<dbReference type="EMBL" id="WVIC01000002">
    <property type="protein sequence ID" value="NCJ05224.1"/>
    <property type="molecule type" value="Genomic_DNA"/>
</dbReference>
<evidence type="ECO:0000256" key="3">
    <source>
        <dbReference type="ARBA" id="ARBA00004496"/>
    </source>
</evidence>
<keyword evidence="10" id="KW-0479">Metal-binding</keyword>
<dbReference type="InterPro" id="IPR036890">
    <property type="entry name" value="HATPase_C_sf"/>
</dbReference>
<keyword evidence="6" id="KW-0004">4Fe-4S</keyword>
<keyword evidence="16" id="KW-0411">Iron-sulfur</keyword>
<dbReference type="GO" id="GO:0005737">
    <property type="term" value="C:cytoplasm"/>
    <property type="evidence" value="ECO:0007669"/>
    <property type="project" value="UniProtKB-SubCell"/>
</dbReference>
<keyword evidence="14" id="KW-0408">Iron</keyword>
<feature type="transmembrane region" description="Helical" evidence="19">
    <location>
        <begin position="181"/>
        <end position="211"/>
    </location>
</feature>
<dbReference type="RefSeq" id="WP_161823703.1">
    <property type="nucleotide sequence ID" value="NZ_WVIC01000002.1"/>
</dbReference>
<evidence type="ECO:0000256" key="6">
    <source>
        <dbReference type="ARBA" id="ARBA00022485"/>
    </source>
</evidence>
<dbReference type="Gene3D" id="1.20.5.1930">
    <property type="match status" value="1"/>
</dbReference>
<dbReference type="SUPFAM" id="SSF55874">
    <property type="entry name" value="ATPase domain of HSP90 chaperone/DNA topoisomerase II/histidine kinase"/>
    <property type="match status" value="1"/>
</dbReference>
<keyword evidence="7" id="KW-0963">Cytoplasm</keyword>
<keyword evidence="12 21" id="KW-0418">Kinase</keyword>
<keyword evidence="8" id="KW-0597">Phosphoprotein</keyword>
<keyword evidence="19" id="KW-1133">Transmembrane helix</keyword>
<keyword evidence="19" id="KW-0472">Membrane</keyword>
<evidence type="ECO:0000256" key="9">
    <source>
        <dbReference type="ARBA" id="ARBA00022679"/>
    </source>
</evidence>
<comment type="catalytic activity">
    <reaction evidence="1">
        <text>ATP + protein L-histidine = ADP + protein N-phospho-L-histidine.</text>
        <dbReference type="EC" id="2.7.13.3"/>
    </reaction>
</comment>
<keyword evidence="22" id="KW-1185">Reference proteome</keyword>
<dbReference type="CDD" id="cd16917">
    <property type="entry name" value="HATPase_UhpB-NarQ-NarX-like"/>
    <property type="match status" value="1"/>
</dbReference>
<feature type="transmembrane region" description="Helical" evidence="19">
    <location>
        <begin position="66"/>
        <end position="82"/>
    </location>
</feature>
<evidence type="ECO:0000256" key="8">
    <source>
        <dbReference type="ARBA" id="ARBA00022553"/>
    </source>
</evidence>
<feature type="transmembrane region" description="Helical" evidence="19">
    <location>
        <begin position="140"/>
        <end position="161"/>
    </location>
</feature>
<dbReference type="EC" id="2.7.13.3" evidence="4"/>
<evidence type="ECO:0000256" key="5">
    <source>
        <dbReference type="ARBA" id="ARBA00017322"/>
    </source>
</evidence>
<dbReference type="GO" id="GO:0000155">
    <property type="term" value="F:phosphorelay sensor kinase activity"/>
    <property type="evidence" value="ECO:0007669"/>
    <property type="project" value="InterPro"/>
</dbReference>
<gene>
    <name evidence="21" type="ORF">GS597_01555</name>
</gene>
<dbReference type="GO" id="GO:0046872">
    <property type="term" value="F:metal ion binding"/>
    <property type="evidence" value="ECO:0007669"/>
    <property type="project" value="UniProtKB-KW"/>
</dbReference>
<evidence type="ECO:0000256" key="19">
    <source>
        <dbReference type="SAM" id="Phobius"/>
    </source>
</evidence>
<evidence type="ECO:0000256" key="2">
    <source>
        <dbReference type="ARBA" id="ARBA00001966"/>
    </source>
</evidence>
<dbReference type="GO" id="GO:0046983">
    <property type="term" value="F:protein dimerization activity"/>
    <property type="evidence" value="ECO:0007669"/>
    <property type="project" value="InterPro"/>
</dbReference>
<evidence type="ECO:0000256" key="16">
    <source>
        <dbReference type="ARBA" id="ARBA00023014"/>
    </source>
</evidence>
<dbReference type="InterPro" id="IPR003594">
    <property type="entry name" value="HATPase_dom"/>
</dbReference>
<evidence type="ECO:0000256" key="18">
    <source>
        <dbReference type="ARBA" id="ARBA00030800"/>
    </source>
</evidence>
<evidence type="ECO:0000256" key="12">
    <source>
        <dbReference type="ARBA" id="ARBA00022777"/>
    </source>
</evidence>
<dbReference type="InterPro" id="IPR011712">
    <property type="entry name" value="Sig_transdc_His_kin_sub3_dim/P"/>
</dbReference>
<comment type="cofactor">
    <cofactor evidence="2">
        <name>[4Fe-4S] cluster</name>
        <dbReference type="ChEBI" id="CHEBI:49883"/>
    </cofactor>
</comment>
<dbReference type="PRINTS" id="PR00344">
    <property type="entry name" value="BCTRLSENSOR"/>
</dbReference>
<dbReference type="GO" id="GO:0016020">
    <property type="term" value="C:membrane"/>
    <property type="evidence" value="ECO:0007669"/>
    <property type="project" value="InterPro"/>
</dbReference>